<evidence type="ECO:0000256" key="1">
    <source>
        <dbReference type="SAM" id="MobiDB-lite"/>
    </source>
</evidence>
<feature type="region of interest" description="Disordered" evidence="1">
    <location>
        <begin position="22"/>
        <end position="44"/>
    </location>
</feature>
<protein>
    <submittedName>
        <fullName evidence="2">Uncharacterized protein</fullName>
    </submittedName>
</protein>
<name>A0A4S8KXB0_DENBC</name>
<feature type="compositionally biased region" description="Polar residues" evidence="1">
    <location>
        <begin position="666"/>
        <end position="683"/>
    </location>
</feature>
<organism evidence="2 3">
    <name type="scientific">Dendrothele bispora (strain CBS 962.96)</name>
    <dbReference type="NCBI Taxonomy" id="1314807"/>
    <lineage>
        <taxon>Eukaryota</taxon>
        <taxon>Fungi</taxon>
        <taxon>Dikarya</taxon>
        <taxon>Basidiomycota</taxon>
        <taxon>Agaricomycotina</taxon>
        <taxon>Agaricomycetes</taxon>
        <taxon>Agaricomycetidae</taxon>
        <taxon>Agaricales</taxon>
        <taxon>Agaricales incertae sedis</taxon>
        <taxon>Dendrothele</taxon>
    </lineage>
</organism>
<sequence>MSLFAPNSLGFPAPINGTYTAPPSHATGFHTSNARSTGSNLEANPPPRDSCLNCSSHHCKSDDENFLRAMEEGRENYRHRLGWIWYCISEAAPTADRSESEQVWRSLVESDDIWSIWEDGDDLNLPVAPIPQVLVDVYADWRRPQPGNFKFITPTISRKIDLHRCTLKLTASPSPVPQNTSVHMRLAIVLWKTLLATRCVKYPRNPSSVNCEIPSLIPKWWGMLPEHVKANLVIDDRSWNRFCVEQKPRGHTCTENLPEKEMWSMWITVQALIGTSIPLDIPLNDENCPQCLMLQYSFGRSGLVKPHVLALWYIAQVTTFYQDDYPYAYPDNIWDSPSIFSHYTSWYQALNFGKSLFNQATLHKVDEWLTTDIWSSSKKSNNSDFRKHVGKTLSEIPDWLKKKLYQNENDLEPHWTETQTAISKISSSESSVGSGSDSVEPASWVSGVVLFTLAKIYGLGSLTAQYFVDIVECSYVAMLLEEAPLLSSTTPFKKFQEALKRSGHTCWSGRSHGPNSLTNLYSSAYSLLLDTSNVPVVGCDERYHDTKCAACHAKHAFYDLSLVLDEEPLGPLESLSDKDKQGRVKRLIIKFNYARYENIFNKPLNHSDLMTLTKKLSFLSNLFQYALDNGKDMDLFSSNGTISLGYGPNNQYSDDSDPDPKEDTKSSGPSRPESSAQSLQPVFNQEEDTPSLGDLENSVHPSYSVFDNSSYHNTSVNLSISIQDPSQTQNISEGQTTLLHPPHLPSYPSALPISHLQPLIPSQTPKLNQQSLADYNIQSHGGSIRPTDLLNMPHLPSQEIQNEQAGIQESDSGGSTQHVQQIRVSSNAFNIPNPLLLNDNWSPLVLREQTFENFLISETHNTKPPRPPRVCTFILVVEAISSTDLDLFEKEYKKIQITGGKLPWRNLFRILQEHKCEFENWPTGTPKPSTQNGIEKAPQDEIKAIYKALFDKERPLRIRRIDGGSGGADRIFIPQDPSGSGSGNKRSRDEQGSNVEERESNRRRPGM</sequence>
<keyword evidence="3" id="KW-1185">Reference proteome</keyword>
<dbReference type="Proteomes" id="UP000297245">
    <property type="component" value="Unassembled WGS sequence"/>
</dbReference>
<accession>A0A4S8KXB0</accession>
<feature type="compositionally biased region" description="Basic and acidic residues" evidence="1">
    <location>
        <begin position="986"/>
        <end position="1007"/>
    </location>
</feature>
<dbReference type="OrthoDB" id="3115065at2759"/>
<feature type="region of interest" description="Disordered" evidence="1">
    <location>
        <begin position="646"/>
        <end position="700"/>
    </location>
</feature>
<feature type="compositionally biased region" description="Polar residues" evidence="1">
    <location>
        <begin position="29"/>
        <end position="42"/>
    </location>
</feature>
<proteinExistence type="predicted"/>
<gene>
    <name evidence="2" type="ORF">K435DRAFT_972682</name>
</gene>
<feature type="region of interest" description="Disordered" evidence="1">
    <location>
        <begin position="960"/>
        <end position="1007"/>
    </location>
</feature>
<reference evidence="2 3" key="1">
    <citation type="journal article" date="2019" name="Nat. Ecol. Evol.">
        <title>Megaphylogeny resolves global patterns of mushroom evolution.</title>
        <authorList>
            <person name="Varga T."/>
            <person name="Krizsan K."/>
            <person name="Foldi C."/>
            <person name="Dima B."/>
            <person name="Sanchez-Garcia M."/>
            <person name="Sanchez-Ramirez S."/>
            <person name="Szollosi G.J."/>
            <person name="Szarkandi J.G."/>
            <person name="Papp V."/>
            <person name="Albert L."/>
            <person name="Andreopoulos W."/>
            <person name="Angelini C."/>
            <person name="Antonin V."/>
            <person name="Barry K.W."/>
            <person name="Bougher N.L."/>
            <person name="Buchanan P."/>
            <person name="Buyck B."/>
            <person name="Bense V."/>
            <person name="Catcheside P."/>
            <person name="Chovatia M."/>
            <person name="Cooper J."/>
            <person name="Damon W."/>
            <person name="Desjardin D."/>
            <person name="Finy P."/>
            <person name="Geml J."/>
            <person name="Haridas S."/>
            <person name="Hughes K."/>
            <person name="Justo A."/>
            <person name="Karasinski D."/>
            <person name="Kautmanova I."/>
            <person name="Kiss B."/>
            <person name="Kocsube S."/>
            <person name="Kotiranta H."/>
            <person name="LaButti K.M."/>
            <person name="Lechner B.E."/>
            <person name="Liimatainen K."/>
            <person name="Lipzen A."/>
            <person name="Lukacs Z."/>
            <person name="Mihaltcheva S."/>
            <person name="Morgado L.N."/>
            <person name="Niskanen T."/>
            <person name="Noordeloos M.E."/>
            <person name="Ohm R.A."/>
            <person name="Ortiz-Santana B."/>
            <person name="Ovrebo C."/>
            <person name="Racz N."/>
            <person name="Riley R."/>
            <person name="Savchenko A."/>
            <person name="Shiryaev A."/>
            <person name="Soop K."/>
            <person name="Spirin V."/>
            <person name="Szebenyi C."/>
            <person name="Tomsovsky M."/>
            <person name="Tulloss R.E."/>
            <person name="Uehling J."/>
            <person name="Grigoriev I.V."/>
            <person name="Vagvolgyi C."/>
            <person name="Papp T."/>
            <person name="Martin F.M."/>
            <person name="Miettinen O."/>
            <person name="Hibbett D.S."/>
            <person name="Nagy L.G."/>
        </authorList>
    </citation>
    <scope>NUCLEOTIDE SEQUENCE [LARGE SCALE GENOMIC DNA]</scope>
    <source>
        <strain evidence="2 3">CBS 962.96</strain>
    </source>
</reference>
<evidence type="ECO:0000313" key="3">
    <source>
        <dbReference type="Proteomes" id="UP000297245"/>
    </source>
</evidence>
<dbReference type="EMBL" id="ML179885">
    <property type="protein sequence ID" value="THU80642.1"/>
    <property type="molecule type" value="Genomic_DNA"/>
</dbReference>
<evidence type="ECO:0000313" key="2">
    <source>
        <dbReference type="EMBL" id="THU80642.1"/>
    </source>
</evidence>
<dbReference type="AlphaFoldDB" id="A0A4S8KXB0"/>